<dbReference type="RefSeq" id="XP_004036451.1">
    <property type="nucleotide sequence ID" value="XM_004036403.1"/>
</dbReference>
<dbReference type="GeneID" id="14908626"/>
<accession>G0QQP1</accession>
<dbReference type="AlphaFoldDB" id="G0QQP1"/>
<gene>
    <name evidence="1" type="ORF">IMG5_081970</name>
</gene>
<dbReference type="GO" id="GO:0004252">
    <property type="term" value="F:serine-type endopeptidase activity"/>
    <property type="evidence" value="ECO:0007669"/>
    <property type="project" value="UniProtKB-EC"/>
</dbReference>
<dbReference type="SMART" id="SM00261">
    <property type="entry name" value="FU"/>
    <property type="match status" value="4"/>
</dbReference>
<sequence>MQYYYYCILNDDGFITKQIILDKLIEAVDENAYFIETKLGRPKLFTLNRLKREYQIIDLIDLYNLENNGIYKIPPSKTLYFSTYNLEKNKTINILKSQNSMFNQNYFAFYKTPFFDDNCDQIPIPKNDVQQVSGYCNTHHIIVFNDFYTYNLTYMIYKQKKYKINKFTYNKCIYMIDIDNDIGLTLQKQNSYEKVVIVQLLFSGDTVTLKTKLRLNQTQFYMSDIIDFEIGKKIICFGTSNTWKFYDLLTYREVKMSPDSSPIKFGEYYDILSYQSVIIFGNIVYDISFDKTSDQVRVIQRKDQKNKYYTLPIKDHRHRQFFSKGKTLIADDENHDDKNVYLYSIENIICRDTEHITNNLQCIQCKNNEYFKDDICVGCPQGTFFENNICIACMQGCISCDNKTTCIICDQGYYKNNLNECKLCNINCKTCQNDNPDICASCNSPKVLQTKDQTCVDVCDSNQYLDNTQVDIPKCRDCDILCLKCVDAIFCQLCVNGNFLNTNTSKCELCDAQCTTCENGTDNTKMPVLLTSFILPITGKKMRQELQLRLICEHLKQSM</sequence>
<dbReference type="Gene3D" id="2.10.220.10">
    <property type="entry name" value="Hormone Receptor, Insulin-like Growth Factor Receptor 1, Chain A, domain 2"/>
    <property type="match status" value="2"/>
</dbReference>
<dbReference type="EC" id="3.4.21.75" evidence="1"/>
<evidence type="ECO:0000313" key="1">
    <source>
        <dbReference type="EMBL" id="EGR32465.1"/>
    </source>
</evidence>
<dbReference type="InParanoid" id="G0QQP1"/>
<dbReference type="CDD" id="cd00064">
    <property type="entry name" value="FU"/>
    <property type="match status" value="1"/>
</dbReference>
<proteinExistence type="predicted"/>
<organism evidence="1 2">
    <name type="scientific">Ichthyophthirius multifiliis</name>
    <name type="common">White spot disease agent</name>
    <name type="synonym">Ich</name>
    <dbReference type="NCBI Taxonomy" id="5932"/>
    <lineage>
        <taxon>Eukaryota</taxon>
        <taxon>Sar</taxon>
        <taxon>Alveolata</taxon>
        <taxon>Ciliophora</taxon>
        <taxon>Intramacronucleata</taxon>
        <taxon>Oligohymenophorea</taxon>
        <taxon>Hymenostomatida</taxon>
        <taxon>Ophryoglenina</taxon>
        <taxon>Ichthyophthirius</taxon>
    </lineage>
</organism>
<protein>
    <submittedName>
        <fullName evidence="1">Zinc finger lsd1 subclass family protein, putative</fullName>
        <ecNumber evidence="1">3.4.21.75</ecNumber>
    </submittedName>
</protein>
<dbReference type="STRING" id="857967.G0QQP1"/>
<dbReference type="Proteomes" id="UP000008983">
    <property type="component" value="Unassembled WGS sequence"/>
</dbReference>
<dbReference type="InterPro" id="IPR009030">
    <property type="entry name" value="Growth_fac_rcpt_cys_sf"/>
</dbReference>
<dbReference type="SUPFAM" id="SSF57184">
    <property type="entry name" value="Growth factor receptor domain"/>
    <property type="match status" value="1"/>
</dbReference>
<keyword evidence="1" id="KW-0378">Hydrolase</keyword>
<name>G0QQP1_ICHMU</name>
<evidence type="ECO:0000313" key="2">
    <source>
        <dbReference type="Proteomes" id="UP000008983"/>
    </source>
</evidence>
<dbReference type="OrthoDB" id="286906at2759"/>
<dbReference type="EMBL" id="GL983663">
    <property type="protein sequence ID" value="EGR32465.1"/>
    <property type="molecule type" value="Genomic_DNA"/>
</dbReference>
<reference evidence="1 2" key="1">
    <citation type="submission" date="2011-07" db="EMBL/GenBank/DDBJ databases">
        <authorList>
            <person name="Coyne R."/>
            <person name="Brami D."/>
            <person name="Johnson J."/>
            <person name="Hostetler J."/>
            <person name="Hannick L."/>
            <person name="Clark T."/>
            <person name="Cassidy-Hanley D."/>
            <person name="Inman J."/>
        </authorList>
    </citation>
    <scope>NUCLEOTIDE SEQUENCE [LARGE SCALE GENOMIC DNA]</scope>
    <source>
        <strain evidence="1 2">G5</strain>
    </source>
</reference>
<dbReference type="eggNOG" id="KOG3525">
    <property type="taxonomic scope" value="Eukaryota"/>
</dbReference>
<keyword evidence="2" id="KW-1185">Reference proteome</keyword>
<dbReference type="InterPro" id="IPR006212">
    <property type="entry name" value="Furin_repeat"/>
</dbReference>